<dbReference type="Proteomes" id="UP001596091">
    <property type="component" value="Unassembled WGS sequence"/>
</dbReference>
<reference evidence="3" key="1">
    <citation type="journal article" date="2019" name="Int. J. Syst. Evol. Microbiol.">
        <title>The Global Catalogue of Microorganisms (GCM) 10K type strain sequencing project: providing services to taxonomists for standard genome sequencing and annotation.</title>
        <authorList>
            <consortium name="The Broad Institute Genomics Platform"/>
            <consortium name="The Broad Institute Genome Sequencing Center for Infectious Disease"/>
            <person name="Wu L."/>
            <person name="Ma J."/>
        </authorList>
    </citation>
    <scope>NUCLEOTIDE SEQUENCE [LARGE SCALE GENOMIC DNA]</scope>
    <source>
        <strain evidence="3">JCM 4087</strain>
    </source>
</reference>
<organism evidence="2 3">
    <name type="scientific">Acidicapsa dinghuensis</name>
    <dbReference type="NCBI Taxonomy" id="2218256"/>
    <lineage>
        <taxon>Bacteria</taxon>
        <taxon>Pseudomonadati</taxon>
        <taxon>Acidobacteriota</taxon>
        <taxon>Terriglobia</taxon>
        <taxon>Terriglobales</taxon>
        <taxon>Acidobacteriaceae</taxon>
        <taxon>Acidicapsa</taxon>
    </lineage>
</organism>
<dbReference type="PANTHER" id="PTHR31270">
    <property type="entry name" value="GLUTAMINYL-PEPTIDE CYCLOTRANSFERASE"/>
    <property type="match status" value="1"/>
</dbReference>
<sequence length="272" mass="30745">MKFSTIALAATLLIPSMASALAPVDGYKVVATYPHSTDSYTEGFYYQNGLFYEGTGLKGNSAVLVIQPETGKILQRHTLPPQYFGEGIINVGSTIYEWTWQTHIGFVYDQFTLRPIRQFTYSGEGWGMTRTAKEIITSDGSDTLRFRDPRTFAEVRHIVVHDGITKIDQLNELEYIKGEIYANVWHSDRIARISPVDGHVIAWIDLTGILPDDQRINNESVLNGIAYDAQHDRIFVTGKQWPKVFEIKIVPRGAILRPAHRKLNGPEHTVMH</sequence>
<dbReference type="Pfam" id="PF05096">
    <property type="entry name" value="Glu_cyclase_2"/>
    <property type="match status" value="1"/>
</dbReference>
<evidence type="ECO:0000313" key="2">
    <source>
        <dbReference type="EMBL" id="MFC5865142.1"/>
    </source>
</evidence>
<proteinExistence type="predicted"/>
<dbReference type="InterPro" id="IPR007788">
    <property type="entry name" value="QCT"/>
</dbReference>
<dbReference type="InterPro" id="IPR011044">
    <property type="entry name" value="Quino_amine_DH_bsu"/>
</dbReference>
<accession>A0ABW1EMX9</accession>
<keyword evidence="1" id="KW-0732">Signal</keyword>
<dbReference type="PANTHER" id="PTHR31270:SF1">
    <property type="entry name" value="GLUTAMINYL-PEPTIDE CYCLOTRANSFERASE"/>
    <property type="match status" value="1"/>
</dbReference>
<evidence type="ECO:0000256" key="1">
    <source>
        <dbReference type="SAM" id="SignalP"/>
    </source>
</evidence>
<dbReference type="RefSeq" id="WP_263342611.1">
    <property type="nucleotide sequence ID" value="NZ_JAGSYH010000014.1"/>
</dbReference>
<feature type="signal peptide" evidence="1">
    <location>
        <begin position="1"/>
        <end position="22"/>
    </location>
</feature>
<feature type="chain" id="PRO_5047068482" evidence="1">
    <location>
        <begin position="23"/>
        <end position="272"/>
    </location>
</feature>
<comment type="caution">
    <text evidence="2">The sequence shown here is derived from an EMBL/GenBank/DDBJ whole genome shotgun (WGS) entry which is preliminary data.</text>
</comment>
<name>A0ABW1EMX9_9BACT</name>
<keyword evidence="3" id="KW-1185">Reference proteome</keyword>
<evidence type="ECO:0000313" key="3">
    <source>
        <dbReference type="Proteomes" id="UP001596091"/>
    </source>
</evidence>
<gene>
    <name evidence="2" type="ORF">ACFPT7_22745</name>
</gene>
<protein>
    <submittedName>
        <fullName evidence="2">Glutaminyl-peptide cyclotransferase</fullName>
    </submittedName>
</protein>
<dbReference type="EMBL" id="JBHSPH010000015">
    <property type="protein sequence ID" value="MFC5865142.1"/>
    <property type="molecule type" value="Genomic_DNA"/>
</dbReference>
<dbReference type="SUPFAM" id="SSF50969">
    <property type="entry name" value="YVTN repeat-like/Quinoprotein amine dehydrogenase"/>
    <property type="match status" value="1"/>
</dbReference>